<name>A0AAE3SGN1_9BACT</name>
<dbReference type="InterPro" id="IPR051915">
    <property type="entry name" value="Cellulose_Degrad_GH3"/>
</dbReference>
<comment type="subcellular location">
    <subcellularLocation>
        <location evidence="2">Periplasm</location>
    </subcellularLocation>
</comment>
<dbReference type="InterPro" id="IPR002772">
    <property type="entry name" value="Glyco_hydro_3_C"/>
</dbReference>
<dbReference type="Gene3D" id="2.60.40.10">
    <property type="entry name" value="Immunoglobulins"/>
    <property type="match status" value="1"/>
</dbReference>
<dbReference type="InterPro" id="IPR036881">
    <property type="entry name" value="Glyco_hydro_3_C_sf"/>
</dbReference>
<accession>A0AAE3SGN1</accession>
<dbReference type="InterPro" id="IPR036962">
    <property type="entry name" value="Glyco_hydro_3_N_sf"/>
</dbReference>
<proteinExistence type="inferred from homology"/>
<evidence type="ECO:0000256" key="8">
    <source>
        <dbReference type="ARBA" id="ARBA00023295"/>
    </source>
</evidence>
<evidence type="ECO:0000256" key="2">
    <source>
        <dbReference type="ARBA" id="ARBA00004418"/>
    </source>
</evidence>
<dbReference type="Gene3D" id="3.40.50.1700">
    <property type="entry name" value="Glycoside hydrolase family 3 C-terminal domain"/>
    <property type="match status" value="1"/>
</dbReference>
<dbReference type="FunFam" id="3.40.50.1700:FF:000004">
    <property type="entry name" value="Periplasmic beta-glucosidase"/>
    <property type="match status" value="1"/>
</dbReference>
<dbReference type="EMBL" id="JAPDPJ010000049">
    <property type="protein sequence ID" value="MCW3788282.1"/>
    <property type="molecule type" value="Genomic_DNA"/>
</dbReference>
<evidence type="ECO:0000256" key="7">
    <source>
        <dbReference type="ARBA" id="ARBA00022801"/>
    </source>
</evidence>
<keyword evidence="12" id="KW-1185">Reference proteome</keyword>
<evidence type="ECO:0000256" key="6">
    <source>
        <dbReference type="ARBA" id="ARBA00022764"/>
    </source>
</evidence>
<dbReference type="EC" id="3.2.1.21" evidence="4"/>
<dbReference type="SUPFAM" id="SSF51445">
    <property type="entry name" value="(Trans)glycosidases"/>
    <property type="match status" value="1"/>
</dbReference>
<reference evidence="11" key="1">
    <citation type="submission" date="2022-10" db="EMBL/GenBank/DDBJ databases">
        <authorList>
            <person name="Yu W.X."/>
        </authorList>
    </citation>
    <scope>NUCLEOTIDE SEQUENCE</scope>
    <source>
        <strain evidence="11">AAT</strain>
    </source>
</reference>
<protein>
    <recommendedName>
        <fullName evidence="9">Periplasmic beta-glucosidase</fullName>
        <ecNumber evidence="4">3.2.1.21</ecNumber>
    </recommendedName>
</protein>
<dbReference type="NCBIfam" id="NF011678">
    <property type="entry name" value="PRK15098.1"/>
    <property type="match status" value="1"/>
</dbReference>
<comment type="similarity">
    <text evidence="3">Belongs to the glycosyl hydrolase 3 family.</text>
</comment>
<dbReference type="RefSeq" id="WP_301191843.1">
    <property type="nucleotide sequence ID" value="NZ_JAPDPJ010000049.1"/>
</dbReference>
<dbReference type="Proteomes" id="UP001209229">
    <property type="component" value="Unassembled WGS sequence"/>
</dbReference>
<feature type="domain" description="Fibronectin type III-like" evidence="10">
    <location>
        <begin position="673"/>
        <end position="742"/>
    </location>
</feature>
<keyword evidence="8 11" id="KW-0326">Glycosidase</keyword>
<comment type="catalytic activity">
    <reaction evidence="1">
        <text>Hydrolysis of terminal, non-reducing beta-D-glucosyl residues with release of beta-D-glucose.</text>
        <dbReference type="EC" id="3.2.1.21"/>
    </reaction>
</comment>
<dbReference type="GO" id="GO:0009251">
    <property type="term" value="P:glucan catabolic process"/>
    <property type="evidence" value="ECO:0007669"/>
    <property type="project" value="TreeGrafter"/>
</dbReference>
<dbReference type="SUPFAM" id="SSF52279">
    <property type="entry name" value="Beta-D-glucan exohydrolase, C-terminal domain"/>
    <property type="match status" value="1"/>
</dbReference>
<evidence type="ECO:0000259" key="10">
    <source>
        <dbReference type="SMART" id="SM01217"/>
    </source>
</evidence>
<keyword evidence="5" id="KW-0732">Signal</keyword>
<evidence type="ECO:0000256" key="4">
    <source>
        <dbReference type="ARBA" id="ARBA00012744"/>
    </source>
</evidence>
<dbReference type="PRINTS" id="PR00133">
    <property type="entry name" value="GLHYDRLASE3"/>
</dbReference>
<dbReference type="PANTHER" id="PTHR30620:SF16">
    <property type="entry name" value="LYSOSOMAL BETA GLUCOSIDASE"/>
    <property type="match status" value="1"/>
</dbReference>
<evidence type="ECO:0000256" key="5">
    <source>
        <dbReference type="ARBA" id="ARBA00022729"/>
    </source>
</evidence>
<dbReference type="InterPro" id="IPR026891">
    <property type="entry name" value="Fn3-like"/>
</dbReference>
<dbReference type="FunFam" id="2.60.40.10:FF:000495">
    <property type="entry name" value="Periplasmic beta-glucosidase"/>
    <property type="match status" value="1"/>
</dbReference>
<dbReference type="FunFam" id="3.20.20.300:FF:000005">
    <property type="entry name" value="Periplasmic beta-glucosidase"/>
    <property type="match status" value="1"/>
</dbReference>
<keyword evidence="6" id="KW-0574">Periplasm</keyword>
<sequence>MKRLINIFIVIAIILLLPMCNRTQNQAGKVAQEMLSYIDSLMSKMTLDEKLGQLNLLAWDGSLTTGAAANTGVSQKVANGLVGGLFNIESLQERRKIQELAIRQSRLGIPLMFGQDVIHGHHIIFPIPLALSCSWDLDLIELTAKAAAYEASADGIDWVFSPMVDISRDPRWGRVAEGAGEDTYLGSLIAEAMVKGYQGTNMATDESVMACVKHYALYGAAEAGRDYNTVDMSKIRMFQDYLPPYQAAVDAGVGSVMTSFNDINGIPATSNKWLIDDVLRKNWGFNGFIVTDYTAISEMGNHGIGDLKTSSALAIDAGIDMDMVSEGFVNTLKPSLDEGAVSLSVIDQACKRVLEAKYKLGLFNDPFIRLKKDSVNKLKETEFMELSLMAAQKSCVLLKNNNTLPLKSDQRVAVIGPLADSKKDLLGTWVLSGEMDKVQSIKEAAQKKGNILYAEGAKLTDNKELRKLINYNPGNKVDEVMLKEAVQTAQMSDVVVAVLGESAAMSGEASSMADISLQRTQKQLLRALVKTGKPVVLVLVGGRPLTLEWEAENCAAILQCWSGGTQTAPAVSNVLWGDYNPSGRLTMSFPRKVGQIPVYYNMKNTGRPLISGIKYTSQFIDVSNKPLYPFGYGLSYTSFEYGDLTIHDNVMHQGDTITASITIKNIGEYEGEETPQLYIRDLVASVTRPLKELKAFKKVYLKPGEETTIEFQISDKDLKFFNDKLEYLVEPGEFQISIGPNSEDVKTQNFHYKLK</sequence>
<keyword evidence="7 11" id="KW-0378">Hydrolase</keyword>
<dbReference type="InterPro" id="IPR017853">
    <property type="entry name" value="GH"/>
</dbReference>
<dbReference type="Pfam" id="PF14310">
    <property type="entry name" value="Fn3-like"/>
    <property type="match status" value="1"/>
</dbReference>
<dbReference type="Gene3D" id="3.20.20.300">
    <property type="entry name" value="Glycoside hydrolase, family 3, N-terminal domain"/>
    <property type="match status" value="1"/>
</dbReference>
<organism evidence="11 12">
    <name type="scientific">Plebeiibacterium sediminum</name>
    <dbReference type="NCBI Taxonomy" id="2992112"/>
    <lineage>
        <taxon>Bacteria</taxon>
        <taxon>Pseudomonadati</taxon>
        <taxon>Bacteroidota</taxon>
        <taxon>Bacteroidia</taxon>
        <taxon>Marinilabiliales</taxon>
        <taxon>Marinilabiliaceae</taxon>
        <taxon>Plebeiibacterium</taxon>
    </lineage>
</organism>
<evidence type="ECO:0000313" key="12">
    <source>
        <dbReference type="Proteomes" id="UP001209229"/>
    </source>
</evidence>
<evidence type="ECO:0000256" key="9">
    <source>
        <dbReference type="ARBA" id="ARBA00067498"/>
    </source>
</evidence>
<gene>
    <name evidence="11" type="primary">bglX</name>
    <name evidence="11" type="ORF">OM075_17570</name>
</gene>
<comment type="caution">
    <text evidence="11">The sequence shown here is derived from an EMBL/GenBank/DDBJ whole genome shotgun (WGS) entry which is preliminary data.</text>
</comment>
<dbReference type="InterPro" id="IPR001764">
    <property type="entry name" value="Glyco_hydro_3_N"/>
</dbReference>
<dbReference type="GO" id="GO:0008422">
    <property type="term" value="F:beta-glucosidase activity"/>
    <property type="evidence" value="ECO:0007669"/>
    <property type="project" value="UniProtKB-EC"/>
</dbReference>
<dbReference type="SMART" id="SM01217">
    <property type="entry name" value="Fn3_like"/>
    <property type="match status" value="1"/>
</dbReference>
<dbReference type="InterPro" id="IPR013783">
    <property type="entry name" value="Ig-like_fold"/>
</dbReference>
<dbReference type="AlphaFoldDB" id="A0AAE3SGN1"/>
<evidence type="ECO:0000313" key="11">
    <source>
        <dbReference type="EMBL" id="MCW3788282.1"/>
    </source>
</evidence>
<evidence type="ECO:0000256" key="1">
    <source>
        <dbReference type="ARBA" id="ARBA00000448"/>
    </source>
</evidence>
<dbReference type="PANTHER" id="PTHR30620">
    <property type="entry name" value="PERIPLASMIC BETA-GLUCOSIDASE-RELATED"/>
    <property type="match status" value="1"/>
</dbReference>
<dbReference type="GO" id="GO:0042597">
    <property type="term" value="C:periplasmic space"/>
    <property type="evidence" value="ECO:0007669"/>
    <property type="project" value="UniProtKB-SubCell"/>
</dbReference>
<dbReference type="Pfam" id="PF00933">
    <property type="entry name" value="Glyco_hydro_3"/>
    <property type="match status" value="1"/>
</dbReference>
<evidence type="ECO:0000256" key="3">
    <source>
        <dbReference type="ARBA" id="ARBA00005336"/>
    </source>
</evidence>
<dbReference type="Pfam" id="PF01915">
    <property type="entry name" value="Glyco_hydro_3_C"/>
    <property type="match status" value="1"/>
</dbReference>